<feature type="domain" description="C2H2-type" evidence="12">
    <location>
        <begin position="558"/>
        <end position="586"/>
    </location>
</feature>
<evidence type="ECO:0000256" key="9">
    <source>
        <dbReference type="PROSITE-ProRule" id="PRU00042"/>
    </source>
</evidence>
<feature type="compositionally biased region" description="Polar residues" evidence="10">
    <location>
        <begin position="290"/>
        <end position="310"/>
    </location>
</feature>
<evidence type="ECO:0000256" key="6">
    <source>
        <dbReference type="ARBA" id="ARBA00022859"/>
    </source>
</evidence>
<evidence type="ECO:0000256" key="5">
    <source>
        <dbReference type="ARBA" id="ARBA00022833"/>
    </source>
</evidence>
<dbReference type="GO" id="GO:0001227">
    <property type="term" value="F:DNA-binding transcription repressor activity, RNA polymerase II-specific"/>
    <property type="evidence" value="ECO:0007669"/>
    <property type="project" value="UniProtKB-ARBA"/>
</dbReference>
<dbReference type="GO" id="GO:0045580">
    <property type="term" value="P:regulation of T cell differentiation"/>
    <property type="evidence" value="ECO:0007669"/>
    <property type="project" value="UniProtKB-ARBA"/>
</dbReference>
<dbReference type="FunFam" id="3.30.160.60:FF:000289">
    <property type="entry name" value="B-cell CLL/lymphoma 6, member B"/>
    <property type="match status" value="1"/>
</dbReference>
<feature type="region of interest" description="Disordered" evidence="10">
    <location>
        <begin position="250"/>
        <end position="273"/>
    </location>
</feature>
<evidence type="ECO:0000256" key="4">
    <source>
        <dbReference type="ARBA" id="ARBA00022771"/>
    </source>
</evidence>
<feature type="region of interest" description="Disordered" evidence="10">
    <location>
        <begin position="290"/>
        <end position="311"/>
    </location>
</feature>
<dbReference type="GO" id="GO:1903037">
    <property type="term" value="P:regulation of leukocyte cell-cell adhesion"/>
    <property type="evidence" value="ECO:0007669"/>
    <property type="project" value="UniProtKB-ARBA"/>
</dbReference>
<feature type="non-terminal residue" evidence="13">
    <location>
        <position position="1"/>
    </location>
</feature>
<evidence type="ECO:0000256" key="1">
    <source>
        <dbReference type="ARBA" id="ARBA00004123"/>
    </source>
</evidence>
<evidence type="ECO:0000256" key="8">
    <source>
        <dbReference type="ARBA" id="ARBA00023242"/>
    </source>
</evidence>
<dbReference type="FunFam" id="3.30.160.60:FF:001790">
    <property type="entry name" value="BCL6A, transcription repressor a"/>
    <property type="match status" value="1"/>
</dbReference>
<dbReference type="GO" id="GO:0005634">
    <property type="term" value="C:nucleus"/>
    <property type="evidence" value="ECO:0007669"/>
    <property type="project" value="UniProtKB-SubCell"/>
</dbReference>
<feature type="compositionally biased region" description="Polar residues" evidence="10">
    <location>
        <begin position="355"/>
        <end position="364"/>
    </location>
</feature>
<accession>Q4SP61</accession>
<evidence type="ECO:0000256" key="2">
    <source>
        <dbReference type="ARBA" id="ARBA00022723"/>
    </source>
</evidence>
<dbReference type="SMART" id="SM00225">
    <property type="entry name" value="BTB"/>
    <property type="match status" value="1"/>
</dbReference>
<feature type="domain" description="BTB" evidence="11">
    <location>
        <begin position="32"/>
        <end position="99"/>
    </location>
</feature>
<dbReference type="GO" id="GO:0006954">
    <property type="term" value="P:inflammatory response"/>
    <property type="evidence" value="ECO:0007669"/>
    <property type="project" value="UniProtKB-KW"/>
</dbReference>
<evidence type="ECO:0000313" key="13">
    <source>
        <dbReference type="EMBL" id="CAF97571.1"/>
    </source>
</evidence>
<dbReference type="GO" id="GO:0008270">
    <property type="term" value="F:zinc ion binding"/>
    <property type="evidence" value="ECO:0007669"/>
    <property type="project" value="UniProtKB-KW"/>
</dbReference>
<dbReference type="InterPro" id="IPR050457">
    <property type="entry name" value="ZnFinger_BTB_dom_contain"/>
</dbReference>
<dbReference type="GO" id="GO:0003682">
    <property type="term" value="F:chromatin binding"/>
    <property type="evidence" value="ECO:0007669"/>
    <property type="project" value="UniProtKB-ARBA"/>
</dbReference>
<feature type="domain" description="C2H2-type" evidence="12">
    <location>
        <begin position="587"/>
        <end position="614"/>
    </location>
</feature>
<dbReference type="SMART" id="SM00355">
    <property type="entry name" value="ZnF_C2H2"/>
    <property type="match status" value="6"/>
</dbReference>
<comment type="subcellular location">
    <subcellularLocation>
        <location evidence="1">Nucleus</location>
    </subcellularLocation>
</comment>
<dbReference type="PROSITE" id="PS50097">
    <property type="entry name" value="BTB"/>
    <property type="match status" value="1"/>
</dbReference>
<dbReference type="SUPFAM" id="SSF54695">
    <property type="entry name" value="POZ domain"/>
    <property type="match status" value="1"/>
</dbReference>
<dbReference type="PANTHER" id="PTHR46105">
    <property type="entry name" value="AGAP004733-PA"/>
    <property type="match status" value="1"/>
</dbReference>
<dbReference type="GO" id="GO:0051251">
    <property type="term" value="P:positive regulation of lymphocyte activation"/>
    <property type="evidence" value="ECO:0007669"/>
    <property type="project" value="UniProtKB-ARBA"/>
</dbReference>
<feature type="domain" description="C2H2-type" evidence="12">
    <location>
        <begin position="476"/>
        <end position="503"/>
    </location>
</feature>
<evidence type="ECO:0000256" key="10">
    <source>
        <dbReference type="SAM" id="MobiDB-lite"/>
    </source>
</evidence>
<feature type="domain" description="C2H2-type" evidence="12">
    <location>
        <begin position="615"/>
        <end position="638"/>
    </location>
</feature>
<dbReference type="FunFam" id="3.30.710.10:FF:000025">
    <property type="entry name" value="B-cell lymphoma 6 protein-like"/>
    <property type="match status" value="1"/>
</dbReference>
<dbReference type="InterPro" id="IPR011333">
    <property type="entry name" value="SKP1/BTB/POZ_sf"/>
</dbReference>
<organism evidence="13">
    <name type="scientific">Tetraodon nigroviridis</name>
    <name type="common">Spotted green pufferfish</name>
    <name type="synonym">Chelonodon nigroviridis</name>
    <dbReference type="NCBI Taxonomy" id="99883"/>
    <lineage>
        <taxon>Eukaryota</taxon>
        <taxon>Metazoa</taxon>
        <taxon>Chordata</taxon>
        <taxon>Craniata</taxon>
        <taxon>Vertebrata</taxon>
        <taxon>Euteleostomi</taxon>
        <taxon>Actinopterygii</taxon>
        <taxon>Neopterygii</taxon>
        <taxon>Teleostei</taxon>
        <taxon>Neoteleostei</taxon>
        <taxon>Acanthomorphata</taxon>
        <taxon>Eupercaria</taxon>
        <taxon>Tetraodontiformes</taxon>
        <taxon>Tetradontoidea</taxon>
        <taxon>Tetraodontidae</taxon>
        <taxon>Tetraodon</taxon>
    </lineage>
</organism>
<reference evidence="13" key="1">
    <citation type="journal article" date="2004" name="Nature">
        <title>Genome duplication in the teleost fish Tetraodon nigroviridis reveals the early vertebrate proto-karyotype.</title>
        <authorList>
            <person name="Jaillon O."/>
            <person name="Aury J.-M."/>
            <person name="Brunet F."/>
            <person name="Petit J.-L."/>
            <person name="Stange-Thomann N."/>
            <person name="Mauceli E."/>
            <person name="Bouneau L."/>
            <person name="Fischer C."/>
            <person name="Ozouf-Costaz C."/>
            <person name="Bernot A."/>
            <person name="Nicaud S."/>
            <person name="Jaffe D."/>
            <person name="Fisher S."/>
            <person name="Lutfalla G."/>
            <person name="Dossat C."/>
            <person name="Segurens B."/>
            <person name="Dasilva C."/>
            <person name="Salanoubat M."/>
            <person name="Levy M."/>
            <person name="Boudet N."/>
            <person name="Castellano S."/>
            <person name="Anthouard V."/>
            <person name="Jubin C."/>
            <person name="Castelli V."/>
            <person name="Katinka M."/>
            <person name="Vacherie B."/>
            <person name="Biemont C."/>
            <person name="Skalli Z."/>
            <person name="Cattolico L."/>
            <person name="Poulain J."/>
            <person name="De Berardinis V."/>
            <person name="Cruaud C."/>
            <person name="Duprat S."/>
            <person name="Brottier P."/>
            <person name="Coutanceau J.-P."/>
            <person name="Gouzy J."/>
            <person name="Parra G."/>
            <person name="Lardier G."/>
            <person name="Chapple C."/>
            <person name="McKernan K.J."/>
            <person name="McEwan P."/>
            <person name="Bosak S."/>
            <person name="Kellis M."/>
            <person name="Volff J.-N."/>
            <person name="Guigo R."/>
            <person name="Zody M.C."/>
            <person name="Mesirov J."/>
            <person name="Lindblad-Toh K."/>
            <person name="Birren B."/>
            <person name="Nusbaum C."/>
            <person name="Kahn D."/>
            <person name="Robinson-Rechavi M."/>
            <person name="Laudet V."/>
            <person name="Schachter V."/>
            <person name="Quetier F."/>
            <person name="Saurin W."/>
            <person name="Scarpelli C."/>
            <person name="Wincker P."/>
            <person name="Lander E.S."/>
            <person name="Weissenbach J."/>
            <person name="Roest Crollius H."/>
        </authorList>
    </citation>
    <scope>NUCLEOTIDE SEQUENCE [LARGE SCALE GENOMIC DNA]</scope>
</reference>
<reference evidence="13" key="2">
    <citation type="submission" date="2004-02" db="EMBL/GenBank/DDBJ databases">
        <authorList>
            <consortium name="Genoscope"/>
            <consortium name="Whitehead Institute Centre for Genome Research"/>
        </authorList>
    </citation>
    <scope>NUCLEOTIDE SEQUENCE</scope>
</reference>
<keyword evidence="3" id="KW-0677">Repeat</keyword>
<dbReference type="GO" id="GO:0002376">
    <property type="term" value="P:immune system process"/>
    <property type="evidence" value="ECO:0007669"/>
    <property type="project" value="UniProtKB-KW"/>
</dbReference>
<keyword evidence="5" id="KW-0862">Zinc</keyword>
<dbReference type="OrthoDB" id="5560627at2759"/>
<protein>
    <submittedName>
        <fullName evidence="13">(spotted green pufferfish) hypothetical protein</fullName>
    </submittedName>
</protein>
<dbReference type="GO" id="GO:0045597">
    <property type="term" value="P:positive regulation of cell differentiation"/>
    <property type="evidence" value="ECO:0007669"/>
    <property type="project" value="UniProtKB-ARBA"/>
</dbReference>
<dbReference type="KEGG" id="tng:GSTEN00014985G001"/>
<dbReference type="InterPro" id="IPR000210">
    <property type="entry name" value="BTB/POZ_dom"/>
</dbReference>
<dbReference type="GO" id="GO:0042981">
    <property type="term" value="P:regulation of apoptotic process"/>
    <property type="evidence" value="ECO:0007669"/>
    <property type="project" value="UniProtKB-ARBA"/>
</dbReference>
<dbReference type="FunFam" id="3.30.160.60:FF:000105">
    <property type="entry name" value="B-cell CLL/lymphoma 6, member B"/>
    <property type="match status" value="1"/>
</dbReference>
<dbReference type="AlphaFoldDB" id="Q4SP61"/>
<dbReference type="FunFam" id="3.30.160.60:FF:000457">
    <property type="entry name" value="B-cell lymphoma 6 protein-like"/>
    <property type="match status" value="1"/>
</dbReference>
<dbReference type="Gene3D" id="3.30.710.10">
    <property type="entry name" value="Potassium Channel Kv1.1, Chain A"/>
    <property type="match status" value="1"/>
</dbReference>
<evidence type="ECO:0000259" key="11">
    <source>
        <dbReference type="PROSITE" id="PS50097"/>
    </source>
</evidence>
<feature type="domain" description="C2H2-type" evidence="12">
    <location>
        <begin position="504"/>
        <end position="531"/>
    </location>
</feature>
<evidence type="ECO:0000256" key="7">
    <source>
        <dbReference type="ARBA" id="ARBA00023198"/>
    </source>
</evidence>
<keyword evidence="6" id="KW-0391">Immunity</keyword>
<name>Q4SP61_TETNG</name>
<dbReference type="Gene3D" id="3.30.160.60">
    <property type="entry name" value="Classic Zinc Finger"/>
    <property type="match status" value="6"/>
</dbReference>
<dbReference type="Pfam" id="PF00651">
    <property type="entry name" value="BTB"/>
    <property type="match status" value="1"/>
</dbReference>
<gene>
    <name evidence="13" type="ORF">GSTENG00014985001</name>
</gene>
<dbReference type="GO" id="GO:0000978">
    <property type="term" value="F:RNA polymerase II cis-regulatory region sequence-specific DNA binding"/>
    <property type="evidence" value="ECO:0007669"/>
    <property type="project" value="TreeGrafter"/>
</dbReference>
<dbReference type="InterPro" id="IPR013087">
    <property type="entry name" value="Znf_C2H2_type"/>
</dbReference>
<comment type="caution">
    <text evidence="13">The sequence shown here is derived from an EMBL/GenBank/DDBJ whole genome shotgun (WGS) entry which is preliminary data.</text>
</comment>
<evidence type="ECO:0000259" key="12">
    <source>
        <dbReference type="PROSITE" id="PS50157"/>
    </source>
</evidence>
<keyword evidence="7" id="KW-0395">Inflammatory response</keyword>
<evidence type="ECO:0000256" key="3">
    <source>
        <dbReference type="ARBA" id="ARBA00022737"/>
    </source>
</evidence>
<proteinExistence type="predicted"/>
<dbReference type="PROSITE" id="PS00028">
    <property type="entry name" value="ZINC_FINGER_C2H2_1"/>
    <property type="match status" value="4"/>
</dbReference>
<feature type="region of interest" description="Disordered" evidence="10">
    <location>
        <begin position="346"/>
        <end position="400"/>
    </location>
</feature>
<dbReference type="EMBL" id="CAAE01014542">
    <property type="protein sequence ID" value="CAF97571.1"/>
    <property type="molecule type" value="Genomic_DNA"/>
</dbReference>
<keyword evidence="4 9" id="KW-0863">Zinc-finger</keyword>
<dbReference type="PROSITE" id="PS50157">
    <property type="entry name" value="ZINC_FINGER_C2H2_2"/>
    <property type="match status" value="5"/>
</dbReference>
<dbReference type="PANTHER" id="PTHR46105:SF25">
    <property type="entry name" value="ZGC:110075 PROTEIN"/>
    <property type="match status" value="1"/>
</dbReference>
<sequence>MATAANGCIQFTRHPGDVLLNFNRLRSRNMLTDVTIQVDGQCFPAHKAVLVACSGFFYSVFMEPENKTLGAISLDPKVDPKGLSILLDFMYTSYLNLQDNLVLAIMNTAIYLQMEHVVDTCQRFIKSRHLLADIEVQNSSLYLVEKTLSLGQSNHTASSPPLQDCRKYVSNVFKGINTTGSYHVYGDTQVPYGHLEESSKLRDPLRGLTFPSKQCAQVPYTNVAHREDNISPHPMPCHPRYTTPVIQSGAQESLQRPGTPMEENGVQHPQSSCSGMSPYLMKGVICSPQSPLRSDCQPNSPTESNSSRNAALSLKHSSDCLKDSKVHNWKKYKLIIMNQSSDENELEAQGGSVKASATSPSRSPCRTCATGGHGEAGPEEGASEHRPEILKSPSAGGCGVSSRRCSSCGCDSPPCVNAGRLSTDSCSRDDAAKLHSEFPSSGCENNTYFCNGCDAKFLEEESLKEQTLRVHGDKPYKCDYCQAAFRYKGNLASHKTVHTGAKPYHCNICGAQFNRPANLKTHTRIHSGEKPYKCETCGSRFVQVRRRFAGFQTCVMLGACLQTCGVLSHQVAHLRAHVLIHTGEKPYPCEICGTHFRHLQTLKSHMRIHTGEKPYHCEKCDLHFRHKSQLRLHLRQKHGAVTNTKAQYRRSLGDITTGLVNPC</sequence>
<keyword evidence="2" id="KW-0479">Metal-binding</keyword>
<dbReference type="SUPFAM" id="SSF57667">
    <property type="entry name" value="beta-beta-alpha zinc fingers"/>
    <property type="match status" value="4"/>
</dbReference>
<dbReference type="Pfam" id="PF00096">
    <property type="entry name" value="zf-C2H2"/>
    <property type="match status" value="3"/>
</dbReference>
<dbReference type="InterPro" id="IPR036236">
    <property type="entry name" value="Znf_C2H2_sf"/>
</dbReference>
<keyword evidence="8" id="KW-0539">Nucleus</keyword>